<evidence type="ECO:0000256" key="2">
    <source>
        <dbReference type="SAM" id="Phobius"/>
    </source>
</evidence>
<proteinExistence type="predicted"/>
<gene>
    <name evidence="3" type="ORF">SAMN04489745_3042</name>
</gene>
<evidence type="ECO:0000313" key="3">
    <source>
        <dbReference type="EMBL" id="SEC50625.1"/>
    </source>
</evidence>
<feature type="transmembrane region" description="Helical" evidence="2">
    <location>
        <begin position="152"/>
        <end position="178"/>
    </location>
</feature>
<organism evidence="3 4">
    <name type="scientific">Arthrobacter woluwensis</name>
    <dbReference type="NCBI Taxonomy" id="156980"/>
    <lineage>
        <taxon>Bacteria</taxon>
        <taxon>Bacillati</taxon>
        <taxon>Actinomycetota</taxon>
        <taxon>Actinomycetes</taxon>
        <taxon>Micrococcales</taxon>
        <taxon>Micrococcaceae</taxon>
        <taxon>Arthrobacter</taxon>
    </lineage>
</organism>
<protein>
    <submittedName>
        <fullName evidence="3">Uncharacterized protein</fullName>
    </submittedName>
</protein>
<name>A0A1H4T2B8_9MICC</name>
<feature type="transmembrane region" description="Helical" evidence="2">
    <location>
        <begin position="119"/>
        <end position="140"/>
    </location>
</feature>
<dbReference type="STRING" id="156980.SAMN04489745_3042"/>
<reference evidence="3 4" key="1">
    <citation type="submission" date="2016-10" db="EMBL/GenBank/DDBJ databases">
        <authorList>
            <person name="de Groot N.N."/>
        </authorList>
    </citation>
    <scope>NUCLEOTIDE SEQUENCE [LARGE SCALE GENOMIC DNA]</scope>
    <source>
        <strain evidence="3 4">DSM 10495</strain>
    </source>
</reference>
<keyword evidence="2" id="KW-0812">Transmembrane</keyword>
<keyword evidence="2" id="KW-0472">Membrane</keyword>
<keyword evidence="2" id="KW-1133">Transmembrane helix</keyword>
<feature type="transmembrane region" description="Helical" evidence="2">
    <location>
        <begin position="56"/>
        <end position="74"/>
    </location>
</feature>
<dbReference type="Proteomes" id="UP000182652">
    <property type="component" value="Unassembled WGS sequence"/>
</dbReference>
<feature type="region of interest" description="Disordered" evidence="1">
    <location>
        <begin position="1"/>
        <end position="33"/>
    </location>
</feature>
<feature type="transmembrane region" description="Helical" evidence="2">
    <location>
        <begin position="184"/>
        <end position="211"/>
    </location>
</feature>
<evidence type="ECO:0000313" key="4">
    <source>
        <dbReference type="Proteomes" id="UP000182652"/>
    </source>
</evidence>
<keyword evidence="4" id="KW-1185">Reference proteome</keyword>
<dbReference type="AlphaFoldDB" id="A0A1H4T2B8"/>
<sequence>MEDMSKTPAQRIKKHGSRADVPDTAPPPVINPLRQRAISRQPGQQPAQQPQSSAKMLVIAAVVAALFMFWYLHLMALSQMTQLSGGLAMPDSRVFGFDTAAIEQLRGAMDDAARGQLNWVHKTAGMLFPLLFGLAWALVIGINTGRSWLRTVLWSLTGLFVVVRIVGNFAVDALFAAAAPSAGAVAWASFLVVSGWVLFVLCLVAAVIALVRGRKKSQA</sequence>
<accession>A0A1H4T2B8</accession>
<dbReference type="EMBL" id="FNSN01000003">
    <property type="protein sequence ID" value="SEC50625.1"/>
    <property type="molecule type" value="Genomic_DNA"/>
</dbReference>
<evidence type="ECO:0000256" key="1">
    <source>
        <dbReference type="SAM" id="MobiDB-lite"/>
    </source>
</evidence>